<organism evidence="1 2">
    <name type="scientific">Candidatus Acetatifactor stercoripullorum</name>
    <dbReference type="NCBI Taxonomy" id="2838414"/>
    <lineage>
        <taxon>Bacteria</taxon>
        <taxon>Bacillati</taxon>
        <taxon>Bacillota</taxon>
        <taxon>Clostridia</taxon>
        <taxon>Lachnospirales</taxon>
        <taxon>Lachnospiraceae</taxon>
        <taxon>Acetatifactor</taxon>
    </lineage>
</organism>
<comment type="caution">
    <text evidence="1">The sequence shown here is derived from an EMBL/GenBank/DDBJ whole genome shotgun (WGS) entry which is preliminary data.</text>
</comment>
<proteinExistence type="predicted"/>
<dbReference type="EMBL" id="DXGH01000025">
    <property type="protein sequence ID" value="HIW80744.1"/>
    <property type="molecule type" value="Genomic_DNA"/>
</dbReference>
<name>A0A9D1UAI4_9FIRM</name>
<evidence type="ECO:0000313" key="2">
    <source>
        <dbReference type="Proteomes" id="UP000824265"/>
    </source>
</evidence>
<reference evidence="1" key="2">
    <citation type="submission" date="2021-04" db="EMBL/GenBank/DDBJ databases">
        <authorList>
            <person name="Gilroy R."/>
        </authorList>
    </citation>
    <scope>NUCLEOTIDE SEQUENCE</scope>
    <source>
        <strain evidence="1">CHK195-6426</strain>
    </source>
</reference>
<protein>
    <submittedName>
        <fullName evidence="1">Uncharacterized protein</fullName>
    </submittedName>
</protein>
<accession>A0A9D1UAI4</accession>
<dbReference type="AlphaFoldDB" id="A0A9D1UAI4"/>
<sequence length="308" mass="35361">MQTQAELNLEDVSLLSFEETENLTEALLIQTGTFPAADMIQGSFCVYESRVYYEVNYYDMLIDQTGQIGNIPFEENYNTQIRVYDTKTDSDELVYQYHEDGCVDISDIIFDGTYLIWEEVKDDRTVYMLDPAAQTQPKKLDLESQAVNPFTLCGNYDISLEKGDGTSSITIQNIDNHEKRTLSVKGAVHRPVANEYLCIWTEESGDADILYVYDFNEGKLSQIEFSPGRLFSYALLDHYIIANQRRESSYGKEGIYCFDLEGMTYGQLFSSEDDAYTFLFTFQGVDHSVYFEFADQTDKNKIVILNVK</sequence>
<dbReference type="Proteomes" id="UP000824265">
    <property type="component" value="Unassembled WGS sequence"/>
</dbReference>
<reference evidence="1" key="1">
    <citation type="journal article" date="2021" name="PeerJ">
        <title>Extensive microbial diversity within the chicken gut microbiome revealed by metagenomics and culture.</title>
        <authorList>
            <person name="Gilroy R."/>
            <person name="Ravi A."/>
            <person name="Getino M."/>
            <person name="Pursley I."/>
            <person name="Horton D.L."/>
            <person name="Alikhan N.F."/>
            <person name="Baker D."/>
            <person name="Gharbi K."/>
            <person name="Hall N."/>
            <person name="Watson M."/>
            <person name="Adriaenssens E.M."/>
            <person name="Foster-Nyarko E."/>
            <person name="Jarju S."/>
            <person name="Secka A."/>
            <person name="Antonio M."/>
            <person name="Oren A."/>
            <person name="Chaudhuri R.R."/>
            <person name="La Ragione R."/>
            <person name="Hildebrand F."/>
            <person name="Pallen M.J."/>
        </authorList>
    </citation>
    <scope>NUCLEOTIDE SEQUENCE</scope>
    <source>
        <strain evidence="1">CHK195-6426</strain>
    </source>
</reference>
<evidence type="ECO:0000313" key="1">
    <source>
        <dbReference type="EMBL" id="HIW80744.1"/>
    </source>
</evidence>
<gene>
    <name evidence="1" type="ORF">H9742_04310</name>
</gene>
<dbReference type="SUPFAM" id="SSF82171">
    <property type="entry name" value="DPP6 N-terminal domain-like"/>
    <property type="match status" value="1"/>
</dbReference>